<organism evidence="1 2">
    <name type="scientific">Methanosarcina lacustris Z-7289</name>
    <dbReference type="NCBI Taxonomy" id="1434111"/>
    <lineage>
        <taxon>Archaea</taxon>
        <taxon>Methanobacteriati</taxon>
        <taxon>Methanobacteriota</taxon>
        <taxon>Stenosarchaea group</taxon>
        <taxon>Methanomicrobia</taxon>
        <taxon>Methanosarcinales</taxon>
        <taxon>Methanosarcinaceae</taxon>
        <taxon>Methanosarcina</taxon>
    </lineage>
</organism>
<keyword evidence="2" id="KW-1185">Reference proteome</keyword>
<dbReference type="SUPFAM" id="SSF49299">
    <property type="entry name" value="PKD domain"/>
    <property type="match status" value="1"/>
</dbReference>
<gene>
    <name evidence="1" type="ORF">MSLAZ_1105</name>
</gene>
<dbReference type="HOGENOM" id="CLU_2730401_0_0_2"/>
<name>A0A0E3S2K9_9EURY</name>
<proteinExistence type="predicted"/>
<dbReference type="KEGG" id="mls:MSLAZ_1105"/>
<sequence>MNMSVSNENGTNSKTATIVVMKAESVNNGLHVADFSTNVTSGYAPLSVLFTDISQNATGIGGILTMTDWLT</sequence>
<dbReference type="Proteomes" id="UP000033072">
    <property type="component" value="Chromosome"/>
</dbReference>
<protein>
    <submittedName>
        <fullName evidence="1">Cell surface protein</fullName>
    </submittedName>
</protein>
<dbReference type="EMBL" id="CP009515">
    <property type="protein sequence ID" value="AKB74366.1"/>
    <property type="molecule type" value="Genomic_DNA"/>
</dbReference>
<reference evidence="1 2" key="1">
    <citation type="submission" date="2014-07" db="EMBL/GenBank/DDBJ databases">
        <title>Methanogenic archaea and the global carbon cycle.</title>
        <authorList>
            <person name="Henriksen J.R."/>
            <person name="Luke J."/>
            <person name="Reinhart S."/>
            <person name="Benedict M.N."/>
            <person name="Youngblut N.D."/>
            <person name="Metcalf M.E."/>
            <person name="Whitaker R.J."/>
            <person name="Metcalf W.W."/>
        </authorList>
    </citation>
    <scope>NUCLEOTIDE SEQUENCE [LARGE SCALE GENOMIC DNA]</scope>
    <source>
        <strain evidence="1 2">Z-7289</strain>
    </source>
</reference>
<dbReference type="PATRIC" id="fig|1434111.4.peg.1420"/>
<dbReference type="STRING" id="1434111.MSLAZ_1105"/>
<evidence type="ECO:0000313" key="2">
    <source>
        <dbReference type="Proteomes" id="UP000033072"/>
    </source>
</evidence>
<evidence type="ECO:0000313" key="1">
    <source>
        <dbReference type="EMBL" id="AKB74366.1"/>
    </source>
</evidence>
<dbReference type="AlphaFoldDB" id="A0A0E3S2K9"/>
<accession>A0A0E3S2K9</accession>
<dbReference type="InterPro" id="IPR035986">
    <property type="entry name" value="PKD_dom_sf"/>
</dbReference>